<protein>
    <submittedName>
        <fullName evidence="2">Very-short-patch-repair endonuclease</fullName>
    </submittedName>
</protein>
<proteinExistence type="predicted"/>
<dbReference type="RefSeq" id="WP_055456705.1">
    <property type="nucleotide sequence ID" value="NZ_CYHE01000013.1"/>
</dbReference>
<feature type="domain" description="DUF559" evidence="1">
    <location>
        <begin position="11"/>
        <end position="118"/>
    </location>
</feature>
<dbReference type="InterPro" id="IPR047216">
    <property type="entry name" value="Endonuclease_DUF559_bact"/>
</dbReference>
<dbReference type="OrthoDB" id="9798754at2"/>
<dbReference type="InterPro" id="IPR007569">
    <property type="entry name" value="DUF559"/>
</dbReference>
<dbReference type="CDD" id="cd01038">
    <property type="entry name" value="Endonuclease_DUF559"/>
    <property type="match status" value="1"/>
</dbReference>
<dbReference type="SUPFAM" id="SSF52980">
    <property type="entry name" value="Restriction endonuclease-like"/>
    <property type="match status" value="1"/>
</dbReference>
<dbReference type="PANTHER" id="PTHR38590">
    <property type="entry name" value="BLL0828 PROTEIN"/>
    <property type="match status" value="1"/>
</dbReference>
<evidence type="ECO:0000313" key="2">
    <source>
        <dbReference type="EMBL" id="CUA99515.1"/>
    </source>
</evidence>
<dbReference type="PANTHER" id="PTHR38590:SF1">
    <property type="entry name" value="BLL0828 PROTEIN"/>
    <property type="match status" value="1"/>
</dbReference>
<dbReference type="AlphaFoldDB" id="A0A0K6I8R6"/>
<gene>
    <name evidence="2" type="ORF">Ga0061067_11356</name>
</gene>
<dbReference type="InterPro" id="IPR011335">
    <property type="entry name" value="Restrct_endonuc-II-like"/>
</dbReference>
<dbReference type="Pfam" id="PF04480">
    <property type="entry name" value="DUF559"/>
    <property type="match status" value="1"/>
</dbReference>
<name>A0A0K6I8R6_9HYPH</name>
<evidence type="ECO:0000313" key="3">
    <source>
        <dbReference type="Proteomes" id="UP000183900"/>
    </source>
</evidence>
<accession>A0A0K6I8R6</accession>
<dbReference type="Proteomes" id="UP000183900">
    <property type="component" value="Unassembled WGS sequence"/>
</dbReference>
<evidence type="ECO:0000259" key="1">
    <source>
        <dbReference type="Pfam" id="PF04480"/>
    </source>
</evidence>
<keyword evidence="2" id="KW-0540">Nuclease</keyword>
<keyword evidence="3" id="KW-1185">Reference proteome</keyword>
<keyword evidence="2" id="KW-0255">Endonuclease</keyword>
<keyword evidence="2" id="KW-0378">Hydrolase</keyword>
<organism evidence="2 3">
    <name type="scientific">Pannonibacter indicus</name>
    <dbReference type="NCBI Taxonomy" id="466044"/>
    <lineage>
        <taxon>Bacteria</taxon>
        <taxon>Pseudomonadati</taxon>
        <taxon>Pseudomonadota</taxon>
        <taxon>Alphaproteobacteria</taxon>
        <taxon>Hyphomicrobiales</taxon>
        <taxon>Stappiaceae</taxon>
        <taxon>Pannonibacter</taxon>
    </lineage>
</organism>
<reference evidence="3" key="1">
    <citation type="submission" date="2015-08" db="EMBL/GenBank/DDBJ databases">
        <authorList>
            <person name="Varghese N."/>
        </authorList>
    </citation>
    <scope>NUCLEOTIDE SEQUENCE [LARGE SCALE GENOMIC DNA]</scope>
    <source>
        <strain evidence="3">DSM 23407</strain>
    </source>
</reference>
<dbReference type="EMBL" id="CYHE01000013">
    <property type="protein sequence ID" value="CUA99515.1"/>
    <property type="molecule type" value="Genomic_DNA"/>
</dbReference>
<dbReference type="GO" id="GO:0004519">
    <property type="term" value="F:endonuclease activity"/>
    <property type="evidence" value="ECO:0007669"/>
    <property type="project" value="UniProtKB-KW"/>
</dbReference>
<sequence length="125" mass="14266">MSSTVVGKSAISRARRLRRDMTAGEKRLWVELRSFRSPYGYHLRKQVPIGPYIADFACHGAKLIIELDGEHHLYADRSFRDQIRDEWFAEAGYRVLRLPTGELASSVEGCLEKILMALNESRTAV</sequence>
<dbReference type="Gene3D" id="3.40.960.10">
    <property type="entry name" value="VSR Endonuclease"/>
    <property type="match status" value="1"/>
</dbReference>